<dbReference type="GeneID" id="36587304"/>
<dbReference type="AlphaFoldDB" id="A0A2J6TTE5"/>
<dbReference type="EMBL" id="KZ613745">
    <property type="protein sequence ID" value="PMD66302.1"/>
    <property type="molecule type" value="Genomic_DNA"/>
</dbReference>
<dbReference type="Pfam" id="PF24494">
    <property type="entry name" value="DUF7587"/>
    <property type="match status" value="1"/>
</dbReference>
<evidence type="ECO:0000313" key="3">
    <source>
        <dbReference type="Proteomes" id="UP000235371"/>
    </source>
</evidence>
<proteinExistence type="predicted"/>
<evidence type="ECO:0000313" key="2">
    <source>
        <dbReference type="EMBL" id="PMD66302.1"/>
    </source>
</evidence>
<feature type="domain" description="DUF7587" evidence="1">
    <location>
        <begin position="7"/>
        <end position="157"/>
    </location>
</feature>
<sequence length="162" mass="19114">MTLILPKLYRVQHSTSFTHHANHEGFRAKGTYWMDYSHWFNPRKVTKHLDWKDRSLEPSPFISFFDNLKDTQMRASFHRKAGCEGVFVAEIDISNFTPYCLRIEFLEGPIELNGLLHTPTTTMLFPLVELRSKFHLDFRIIQSSEWIALSYIPPEIVTYTNF</sequence>
<keyword evidence="3" id="KW-1185">Reference proteome</keyword>
<accession>A0A2J6TTE5</accession>
<protein>
    <recommendedName>
        <fullName evidence="1">DUF7587 domain-containing protein</fullName>
    </recommendedName>
</protein>
<evidence type="ECO:0000259" key="1">
    <source>
        <dbReference type="Pfam" id="PF24494"/>
    </source>
</evidence>
<dbReference type="InParanoid" id="A0A2J6TTE5"/>
<dbReference type="RefSeq" id="XP_024743206.1">
    <property type="nucleotide sequence ID" value="XM_024879227.1"/>
</dbReference>
<dbReference type="OrthoDB" id="5429427at2759"/>
<dbReference type="Proteomes" id="UP000235371">
    <property type="component" value="Unassembled WGS sequence"/>
</dbReference>
<reference evidence="2 3" key="1">
    <citation type="submission" date="2016-04" db="EMBL/GenBank/DDBJ databases">
        <title>A degradative enzymes factory behind the ericoid mycorrhizal symbiosis.</title>
        <authorList>
            <consortium name="DOE Joint Genome Institute"/>
            <person name="Martino E."/>
            <person name="Morin E."/>
            <person name="Grelet G."/>
            <person name="Kuo A."/>
            <person name="Kohler A."/>
            <person name="Daghino S."/>
            <person name="Barry K."/>
            <person name="Choi C."/>
            <person name="Cichocki N."/>
            <person name="Clum A."/>
            <person name="Copeland A."/>
            <person name="Hainaut M."/>
            <person name="Haridas S."/>
            <person name="Labutti K."/>
            <person name="Lindquist E."/>
            <person name="Lipzen A."/>
            <person name="Khouja H.-R."/>
            <person name="Murat C."/>
            <person name="Ohm R."/>
            <person name="Olson A."/>
            <person name="Spatafora J."/>
            <person name="Veneault-Fourrey C."/>
            <person name="Henrissat B."/>
            <person name="Grigoriev I."/>
            <person name="Martin F."/>
            <person name="Perotto S."/>
        </authorList>
    </citation>
    <scope>NUCLEOTIDE SEQUENCE [LARGE SCALE GENOMIC DNA]</scope>
    <source>
        <strain evidence="2 3">E</strain>
    </source>
</reference>
<name>A0A2J6TTE5_9HELO</name>
<dbReference type="InterPro" id="IPR056009">
    <property type="entry name" value="DUF7587"/>
</dbReference>
<gene>
    <name evidence="2" type="ORF">K444DRAFT_607727</name>
</gene>
<organism evidence="2 3">
    <name type="scientific">Hyaloscypha bicolor E</name>
    <dbReference type="NCBI Taxonomy" id="1095630"/>
    <lineage>
        <taxon>Eukaryota</taxon>
        <taxon>Fungi</taxon>
        <taxon>Dikarya</taxon>
        <taxon>Ascomycota</taxon>
        <taxon>Pezizomycotina</taxon>
        <taxon>Leotiomycetes</taxon>
        <taxon>Helotiales</taxon>
        <taxon>Hyaloscyphaceae</taxon>
        <taxon>Hyaloscypha</taxon>
        <taxon>Hyaloscypha bicolor</taxon>
    </lineage>
</organism>